<dbReference type="FunFam" id="1.20.1250.20:FF:000073">
    <property type="entry name" value="MFS myo-inositol transporter, putative"/>
    <property type="match status" value="1"/>
</dbReference>
<feature type="transmembrane region" description="Helical" evidence="9">
    <location>
        <begin position="12"/>
        <end position="39"/>
    </location>
</feature>
<dbReference type="GO" id="GO:1904659">
    <property type="term" value="P:D-glucose transmembrane transport"/>
    <property type="evidence" value="ECO:0007669"/>
    <property type="project" value="TreeGrafter"/>
</dbReference>
<protein>
    <submittedName>
        <fullName evidence="11">Sugar porter family MFS transporter</fullName>
    </submittedName>
</protein>
<evidence type="ECO:0000256" key="5">
    <source>
        <dbReference type="ARBA" id="ARBA00022692"/>
    </source>
</evidence>
<dbReference type="InterPro" id="IPR050820">
    <property type="entry name" value="MFS_Sugar_Transporter"/>
</dbReference>
<evidence type="ECO:0000256" key="2">
    <source>
        <dbReference type="ARBA" id="ARBA00010992"/>
    </source>
</evidence>
<evidence type="ECO:0000256" key="8">
    <source>
        <dbReference type="RuleBase" id="RU003346"/>
    </source>
</evidence>
<evidence type="ECO:0000256" key="1">
    <source>
        <dbReference type="ARBA" id="ARBA00004651"/>
    </source>
</evidence>
<organism evidence="11 12">
    <name type="scientific">Furfurilactobacillus milii</name>
    <dbReference type="NCBI Taxonomy" id="2888272"/>
    <lineage>
        <taxon>Bacteria</taxon>
        <taxon>Bacillati</taxon>
        <taxon>Bacillota</taxon>
        <taxon>Bacilli</taxon>
        <taxon>Lactobacillales</taxon>
        <taxon>Lactobacillaceae</taxon>
        <taxon>Furfurilactobacillus</taxon>
    </lineage>
</organism>
<dbReference type="EMBL" id="WEZQ01000001">
    <property type="protein sequence ID" value="MYV15954.1"/>
    <property type="molecule type" value="Genomic_DNA"/>
</dbReference>
<dbReference type="InterPro" id="IPR047984">
    <property type="entry name" value="XylE-like"/>
</dbReference>
<feature type="transmembrane region" description="Helical" evidence="9">
    <location>
        <begin position="343"/>
        <end position="370"/>
    </location>
</feature>
<feature type="transmembrane region" description="Helical" evidence="9">
    <location>
        <begin position="412"/>
        <end position="433"/>
    </location>
</feature>
<feature type="transmembrane region" description="Helical" evidence="9">
    <location>
        <begin position="283"/>
        <end position="307"/>
    </location>
</feature>
<dbReference type="PROSITE" id="PS50850">
    <property type="entry name" value="MFS"/>
    <property type="match status" value="1"/>
</dbReference>
<evidence type="ECO:0000313" key="11">
    <source>
        <dbReference type="EMBL" id="MYV15954.1"/>
    </source>
</evidence>
<feature type="transmembrane region" description="Helical" evidence="9">
    <location>
        <begin position="51"/>
        <end position="68"/>
    </location>
</feature>
<dbReference type="GO" id="GO:0022857">
    <property type="term" value="F:transmembrane transporter activity"/>
    <property type="evidence" value="ECO:0007669"/>
    <property type="project" value="InterPro"/>
</dbReference>
<feature type="transmembrane region" description="Helical" evidence="9">
    <location>
        <begin position="168"/>
        <end position="188"/>
    </location>
</feature>
<keyword evidence="6 9" id="KW-1133">Transmembrane helix</keyword>
<evidence type="ECO:0000256" key="4">
    <source>
        <dbReference type="ARBA" id="ARBA00022475"/>
    </source>
</evidence>
<reference evidence="11 12" key="1">
    <citation type="journal article" date="2019" name="Appl. Environ. Microbiol.">
        <title>Genetic determinants of hydroxycinnamic acid metabolism in heterofermentative lactobacilli.</title>
        <authorList>
            <person name="Gaur G."/>
            <person name="Oh J.H."/>
            <person name="Filannino P."/>
            <person name="Gobbetti M."/>
            <person name="van Pijkeren J.P."/>
            <person name="Ganzle M.G."/>
        </authorList>
    </citation>
    <scope>NUCLEOTIDE SEQUENCE [LARGE SCALE GENOMIC DNA]</scope>
    <source>
        <strain evidence="11 12">C5</strain>
    </source>
</reference>
<comment type="similarity">
    <text evidence="2 8">Belongs to the major facilitator superfamily. Sugar transporter (TC 2.A.1.1) family.</text>
</comment>
<dbReference type="CDD" id="cd17359">
    <property type="entry name" value="MFS_XylE_like"/>
    <property type="match status" value="1"/>
</dbReference>
<dbReference type="PROSITE" id="PS00217">
    <property type="entry name" value="SUGAR_TRANSPORT_2"/>
    <property type="match status" value="1"/>
</dbReference>
<name>A0A6N9HZK1_9LACO</name>
<feature type="transmembrane region" description="Helical" evidence="9">
    <location>
        <begin position="80"/>
        <end position="97"/>
    </location>
</feature>
<evidence type="ECO:0000256" key="7">
    <source>
        <dbReference type="ARBA" id="ARBA00023136"/>
    </source>
</evidence>
<feature type="transmembrane region" description="Helical" evidence="9">
    <location>
        <begin position="382"/>
        <end position="406"/>
    </location>
</feature>
<comment type="subcellular location">
    <subcellularLocation>
        <location evidence="1">Cell membrane</location>
        <topology evidence="1">Multi-pass membrane protein</topology>
    </subcellularLocation>
</comment>
<dbReference type="InterPro" id="IPR005829">
    <property type="entry name" value="Sugar_transporter_CS"/>
</dbReference>
<evidence type="ECO:0000313" key="12">
    <source>
        <dbReference type="Proteomes" id="UP000449209"/>
    </source>
</evidence>
<feature type="transmembrane region" description="Helical" evidence="9">
    <location>
        <begin position="248"/>
        <end position="271"/>
    </location>
</feature>
<dbReference type="SUPFAM" id="SSF103473">
    <property type="entry name" value="MFS general substrate transporter"/>
    <property type="match status" value="1"/>
</dbReference>
<dbReference type="Gene3D" id="1.20.1250.20">
    <property type="entry name" value="MFS general substrate transporter like domains"/>
    <property type="match status" value="1"/>
</dbReference>
<dbReference type="Pfam" id="PF00083">
    <property type="entry name" value="Sugar_tr"/>
    <property type="match status" value="1"/>
</dbReference>
<dbReference type="Proteomes" id="UP000449209">
    <property type="component" value="Unassembled WGS sequence"/>
</dbReference>
<gene>
    <name evidence="11" type="ORF">GB993_00210</name>
</gene>
<dbReference type="PANTHER" id="PTHR48023:SF4">
    <property type="entry name" value="D-XYLOSE-PROTON SYMPORTER-LIKE 2"/>
    <property type="match status" value="1"/>
</dbReference>
<evidence type="ECO:0000256" key="3">
    <source>
        <dbReference type="ARBA" id="ARBA00022448"/>
    </source>
</evidence>
<dbReference type="PROSITE" id="PS00216">
    <property type="entry name" value="SUGAR_TRANSPORT_1"/>
    <property type="match status" value="1"/>
</dbReference>
<evidence type="ECO:0000256" key="6">
    <source>
        <dbReference type="ARBA" id="ARBA00022989"/>
    </source>
</evidence>
<keyword evidence="7 9" id="KW-0472">Membrane</keyword>
<dbReference type="RefSeq" id="WP_161002584.1">
    <property type="nucleotide sequence ID" value="NZ_WEZQ01000001.1"/>
</dbReference>
<proteinExistence type="inferred from homology"/>
<dbReference type="NCBIfam" id="TIGR00879">
    <property type="entry name" value="SP"/>
    <property type="match status" value="1"/>
</dbReference>
<dbReference type="GO" id="GO:0005886">
    <property type="term" value="C:plasma membrane"/>
    <property type="evidence" value="ECO:0007669"/>
    <property type="project" value="UniProtKB-SubCell"/>
</dbReference>
<sequence>MTNKTAKSRSSWYIYFFGALGGLLFGYDTGVISGALLYIRAEMKLTSLEQGLVVSAVLLGAIIGAAIISPMSDRFGRKKMVMLSALIFLIGALLSGFSPDVIVLVIARVILGVAVGGASALVPMYLAEISPARIRGTLSSLNQLMIMTGILLAYIIDYSFANVTNGWRYMLAFAALPAIILLIGGVLLPESPRFLYKVGRTEDAKNVLMRLRGDNEKEVNDELSVIEKANKQESGTLKDLFSKLVHPALVIAVGLCIFQQITGCNTVLYYAPTIFSQVGLGNSAAILGTVGIGVVSVITTGIAVIIMDKFNRRTLLNFGSVGMAVSLFTLAIVTNFAEKGSGLSAWIVMIALAVYIVFFSATWGPIAWVVMAEVFPLNVRGLGTGFASVIDWFADLIVSLTFPILLTWLGTSIFAIYGIICILAIVFVSKFVFETRGRSLEDIEQELHNRAK</sequence>
<feature type="transmembrane region" description="Helical" evidence="9">
    <location>
        <begin position="103"/>
        <end position="126"/>
    </location>
</feature>
<keyword evidence="5 9" id="KW-0812">Transmembrane</keyword>
<dbReference type="InterPro" id="IPR036259">
    <property type="entry name" value="MFS_trans_sf"/>
</dbReference>
<dbReference type="InterPro" id="IPR020846">
    <property type="entry name" value="MFS_dom"/>
</dbReference>
<comment type="caution">
    <text evidence="11">The sequence shown here is derived from an EMBL/GenBank/DDBJ whole genome shotgun (WGS) entry which is preliminary data.</text>
</comment>
<dbReference type="InterPro" id="IPR003663">
    <property type="entry name" value="Sugar/inositol_transpt"/>
</dbReference>
<feature type="domain" description="Major facilitator superfamily (MFS) profile" evidence="10">
    <location>
        <begin position="14"/>
        <end position="436"/>
    </location>
</feature>
<evidence type="ECO:0000259" key="10">
    <source>
        <dbReference type="PROSITE" id="PS50850"/>
    </source>
</evidence>
<dbReference type="PANTHER" id="PTHR48023">
    <property type="entry name" value="D-XYLOSE-PROTON SYMPORTER-LIKE 2"/>
    <property type="match status" value="1"/>
</dbReference>
<dbReference type="AlphaFoldDB" id="A0A6N9HZK1"/>
<feature type="transmembrane region" description="Helical" evidence="9">
    <location>
        <begin position="138"/>
        <end position="156"/>
    </location>
</feature>
<accession>A0A6N9HZK1</accession>
<keyword evidence="4" id="KW-1003">Cell membrane</keyword>
<dbReference type="InterPro" id="IPR005828">
    <property type="entry name" value="MFS_sugar_transport-like"/>
</dbReference>
<dbReference type="OrthoDB" id="9783823at2"/>
<feature type="transmembrane region" description="Helical" evidence="9">
    <location>
        <begin position="314"/>
        <end position="337"/>
    </location>
</feature>
<dbReference type="PRINTS" id="PR00171">
    <property type="entry name" value="SUGRTRNSPORT"/>
</dbReference>
<evidence type="ECO:0000256" key="9">
    <source>
        <dbReference type="SAM" id="Phobius"/>
    </source>
</evidence>
<keyword evidence="3 8" id="KW-0813">Transport</keyword>